<dbReference type="AlphaFoldDB" id="U4LRX2"/>
<dbReference type="Proteomes" id="UP000018144">
    <property type="component" value="Unassembled WGS sequence"/>
</dbReference>
<evidence type="ECO:0000313" key="1">
    <source>
        <dbReference type="EMBL" id="CCX34284.1"/>
    </source>
</evidence>
<name>U4LRX2_PYROM</name>
<evidence type="ECO:0000313" key="2">
    <source>
        <dbReference type="Proteomes" id="UP000018144"/>
    </source>
</evidence>
<proteinExistence type="predicted"/>
<accession>U4LRX2</accession>
<gene>
    <name evidence="1" type="ORF">PCON_03315</name>
</gene>
<organism evidence="1 2">
    <name type="scientific">Pyronema omphalodes (strain CBS 100304)</name>
    <name type="common">Pyronema confluens</name>
    <dbReference type="NCBI Taxonomy" id="1076935"/>
    <lineage>
        <taxon>Eukaryota</taxon>
        <taxon>Fungi</taxon>
        <taxon>Dikarya</taxon>
        <taxon>Ascomycota</taxon>
        <taxon>Pezizomycotina</taxon>
        <taxon>Pezizomycetes</taxon>
        <taxon>Pezizales</taxon>
        <taxon>Pyronemataceae</taxon>
        <taxon>Pyronema</taxon>
    </lineage>
</organism>
<dbReference type="EMBL" id="HF936481">
    <property type="protein sequence ID" value="CCX34284.1"/>
    <property type="molecule type" value="Genomic_DNA"/>
</dbReference>
<sequence>MSTAITTTVVPARPPTFQTIPYTSDTPLRFGIVYKVKGWQQVYACQLCIGSDPQMNTMTLNQIRPHFENNERHGCQRPTTGICLCGKNDFQNLYDLSSHLRKGCPGNKALAERIECIRFDNRITDPRTGDHWRGEW</sequence>
<keyword evidence="2" id="KW-1185">Reference proteome</keyword>
<reference evidence="1 2" key="1">
    <citation type="journal article" date="2013" name="PLoS Genet.">
        <title>The genome and development-dependent transcriptomes of Pyronema confluens: a window into fungal evolution.</title>
        <authorList>
            <person name="Traeger S."/>
            <person name="Altegoer F."/>
            <person name="Freitag M."/>
            <person name="Gabaldon T."/>
            <person name="Kempken F."/>
            <person name="Kumar A."/>
            <person name="Marcet-Houben M."/>
            <person name="Poggeler S."/>
            <person name="Stajich J.E."/>
            <person name="Nowrousian M."/>
        </authorList>
    </citation>
    <scope>NUCLEOTIDE SEQUENCE [LARGE SCALE GENOMIC DNA]</scope>
    <source>
        <strain evidence="2">CBS 100304</strain>
        <tissue evidence="1">Vegetative mycelium</tissue>
    </source>
</reference>
<protein>
    <submittedName>
        <fullName evidence="1">Uncharacterized protein</fullName>
    </submittedName>
</protein>